<dbReference type="EMBL" id="AP022599">
    <property type="protein sequence ID" value="BBY83427.1"/>
    <property type="molecule type" value="Genomic_DNA"/>
</dbReference>
<sequence>MRLAGLLTTIGLMTAGGIGLPAAAGADATDDLITAVTSARAGYCEPLRFDPLAQRAAEIALASTGDYMDFNARAVPIENVLPVLQDLGSDATTAKLLQGAGRTEADAIRFILISGFQDIPNCAYSRFGGTTVLNEPSGYYLTAVVLAGA</sequence>
<dbReference type="Proteomes" id="UP000467252">
    <property type="component" value="Chromosome"/>
</dbReference>
<organism evidence="1 2">
    <name type="scientific">Mycolicibacterium pulveris</name>
    <name type="common">Mycobacterium pulveris</name>
    <dbReference type="NCBI Taxonomy" id="36813"/>
    <lineage>
        <taxon>Bacteria</taxon>
        <taxon>Bacillati</taxon>
        <taxon>Actinomycetota</taxon>
        <taxon>Actinomycetes</taxon>
        <taxon>Mycobacteriales</taxon>
        <taxon>Mycobacteriaceae</taxon>
        <taxon>Mycolicibacterium</taxon>
    </lineage>
</organism>
<evidence type="ECO:0000313" key="2">
    <source>
        <dbReference type="Proteomes" id="UP000467252"/>
    </source>
</evidence>
<accession>A0A7I7UPZ9</accession>
<proteinExistence type="predicted"/>
<dbReference type="RefSeq" id="WP_163904252.1">
    <property type="nucleotide sequence ID" value="NZ_AP022599.1"/>
</dbReference>
<dbReference type="AlphaFoldDB" id="A0A7I7UPZ9"/>
<gene>
    <name evidence="1" type="ORF">MPUL_45850</name>
</gene>
<name>A0A7I7UPZ9_MYCPV</name>
<keyword evidence="2" id="KW-1185">Reference proteome</keyword>
<reference evidence="1 2" key="1">
    <citation type="journal article" date="2019" name="Emerg. Microbes Infect.">
        <title>Comprehensive subspecies identification of 175 nontuberculous mycobacteria species based on 7547 genomic profiles.</title>
        <authorList>
            <person name="Matsumoto Y."/>
            <person name="Kinjo T."/>
            <person name="Motooka D."/>
            <person name="Nabeya D."/>
            <person name="Jung N."/>
            <person name="Uechi K."/>
            <person name="Horii T."/>
            <person name="Iida T."/>
            <person name="Fujita J."/>
            <person name="Nakamura S."/>
        </authorList>
    </citation>
    <scope>NUCLEOTIDE SEQUENCE [LARGE SCALE GENOMIC DNA]</scope>
    <source>
        <strain evidence="1 2">JCM 6370</strain>
    </source>
</reference>
<protein>
    <submittedName>
        <fullName evidence="1">Uncharacterized protein</fullName>
    </submittedName>
</protein>
<evidence type="ECO:0000313" key="1">
    <source>
        <dbReference type="EMBL" id="BBY83427.1"/>
    </source>
</evidence>